<accession>A0A7W7XD47</accession>
<dbReference type="Proteomes" id="UP000582643">
    <property type="component" value="Unassembled WGS sequence"/>
</dbReference>
<gene>
    <name evidence="1" type="ORF">GGE06_004756</name>
</gene>
<sequence>MDPIVMAAGTALVSAMATNAWAEARDAVVALWRRVHPERAEQVGADLEAVRADVLEARRTGDDAAEEALAGTWRTELQRLVRADPSLAADVRRLLDERLAPALPREERTRIGKLVMKAEASGHARVYQAGRDQHITGQD</sequence>
<proteinExistence type="predicted"/>
<dbReference type="AlphaFoldDB" id="A0A7W7XD47"/>
<comment type="caution">
    <text evidence="1">The sequence shown here is derived from an EMBL/GenBank/DDBJ whole genome shotgun (WGS) entry which is preliminary data.</text>
</comment>
<name>A0A7W7XD47_9ACTN</name>
<dbReference type="RefSeq" id="WP_116164742.1">
    <property type="nucleotide sequence ID" value="NZ_JACHJY010000007.1"/>
</dbReference>
<keyword evidence="2" id="KW-1185">Reference proteome</keyword>
<organism evidence="1 2">
    <name type="scientific">Streptomyces nymphaeiformis</name>
    <dbReference type="NCBI Taxonomy" id="2663842"/>
    <lineage>
        <taxon>Bacteria</taxon>
        <taxon>Bacillati</taxon>
        <taxon>Actinomycetota</taxon>
        <taxon>Actinomycetes</taxon>
        <taxon>Kitasatosporales</taxon>
        <taxon>Streptomycetaceae</taxon>
        <taxon>Streptomyces</taxon>
    </lineage>
</organism>
<protein>
    <submittedName>
        <fullName evidence="1">Uncharacterized protein</fullName>
    </submittedName>
</protein>
<evidence type="ECO:0000313" key="1">
    <source>
        <dbReference type="EMBL" id="MBB4983810.1"/>
    </source>
</evidence>
<reference evidence="1 2" key="1">
    <citation type="submission" date="2020-08" db="EMBL/GenBank/DDBJ databases">
        <title>Genomic Encyclopedia of Type Strains, Phase III (KMG-III): the genomes of soil and plant-associated and newly described type strains.</title>
        <authorList>
            <person name="Whitman W."/>
        </authorList>
    </citation>
    <scope>NUCLEOTIDE SEQUENCE [LARGE SCALE GENOMIC DNA]</scope>
    <source>
        <strain evidence="1 2">SFB5A</strain>
    </source>
</reference>
<dbReference type="EMBL" id="JACHJY010000007">
    <property type="protein sequence ID" value="MBB4983810.1"/>
    <property type="molecule type" value="Genomic_DNA"/>
</dbReference>
<evidence type="ECO:0000313" key="2">
    <source>
        <dbReference type="Proteomes" id="UP000582643"/>
    </source>
</evidence>